<dbReference type="PROSITE" id="PS51083">
    <property type="entry name" value="ZF_HIT"/>
    <property type="match status" value="1"/>
</dbReference>
<evidence type="ECO:0000256" key="9">
    <source>
        <dbReference type="ARBA" id="ARBA00049654"/>
    </source>
</evidence>
<dbReference type="VEuPathDB" id="VectorBase:AARA011417"/>
<keyword evidence="17" id="KW-1185">Reference proteome</keyword>
<dbReference type="GO" id="GO:0000492">
    <property type="term" value="P:box C/D snoRNP assembly"/>
    <property type="evidence" value="ECO:0007669"/>
    <property type="project" value="TreeGrafter"/>
</dbReference>
<dbReference type="PANTHER" id="PTHR13483:SF3">
    <property type="entry name" value="BOX C_D SNORNA PROTEIN 1"/>
    <property type="match status" value="1"/>
</dbReference>
<evidence type="ECO:0000256" key="1">
    <source>
        <dbReference type="ARBA" id="ARBA00022499"/>
    </source>
</evidence>
<dbReference type="GO" id="GO:0070761">
    <property type="term" value="C:pre-snoRNP complex"/>
    <property type="evidence" value="ECO:0007669"/>
    <property type="project" value="TreeGrafter"/>
</dbReference>
<dbReference type="AlphaFoldDB" id="A0A182ICU8"/>
<evidence type="ECO:0000256" key="4">
    <source>
        <dbReference type="ARBA" id="ARBA00022723"/>
    </source>
</evidence>
<evidence type="ECO:0000256" key="2">
    <source>
        <dbReference type="ARBA" id="ARBA00022517"/>
    </source>
</evidence>
<reference evidence="16" key="1">
    <citation type="submission" date="2022-08" db="UniProtKB">
        <authorList>
            <consortium name="EnsemblMetazoa"/>
        </authorList>
    </citation>
    <scope>IDENTIFICATION</scope>
    <source>
        <strain evidence="16">Dongola</strain>
    </source>
</reference>
<dbReference type="InterPro" id="IPR057721">
    <property type="entry name" value="BCD1_alpha/beta"/>
</dbReference>
<evidence type="ECO:0000259" key="15">
    <source>
        <dbReference type="PROSITE" id="PS51083"/>
    </source>
</evidence>
<dbReference type="VEuPathDB" id="VectorBase:AARA21_007088"/>
<feature type="region of interest" description="Disordered" evidence="14">
    <location>
        <begin position="324"/>
        <end position="344"/>
    </location>
</feature>
<evidence type="ECO:0000256" key="10">
    <source>
        <dbReference type="ARBA" id="ARBA00061949"/>
    </source>
</evidence>
<dbReference type="GO" id="GO:0000463">
    <property type="term" value="P:maturation of LSU-rRNA from tricistronic rRNA transcript (SSU-rRNA, 5.8S rRNA, LSU-rRNA)"/>
    <property type="evidence" value="ECO:0007669"/>
    <property type="project" value="TreeGrafter"/>
</dbReference>
<dbReference type="InterPro" id="IPR007529">
    <property type="entry name" value="Znf_HIT"/>
</dbReference>
<sequence>MASIVSIETNAEHSTILGKRLGYCEACTANAAKYTCPRCDVKTCSMECLNIHKTELKCNGIRDRTKYIPLVKMTKMDLMNDYYFLEDCTKFVQDRKRDQRKRFTYHKKNLPFHMMRLQQAALDRGIVLKFMFQNFSKRQKNTSFLDFKTEKIFWRIEWCFPQTNENYVYIDKHICEDSKLCDIVDTYLQPSSKHIVPGVDKLANYQARGVAGVSLLLKAEGVQQSYDRVTLLNIHDTLRDSLRGKTIVEYPTIYVVLNDQLDQFNIVDSDDDLKDEICHINHTLNICASGVQPYNDGSLSNAKNERKNLSKRINFFSFEMLQNDSSDSDDTTLNENSISKRFKS</sequence>
<keyword evidence="4" id="KW-0479">Metal-binding</keyword>
<evidence type="ECO:0000256" key="3">
    <source>
        <dbReference type="ARBA" id="ARBA00022553"/>
    </source>
</evidence>
<dbReference type="Proteomes" id="UP000075840">
    <property type="component" value="Unassembled WGS sequence"/>
</dbReference>
<proteinExistence type="inferred from homology"/>
<dbReference type="Pfam" id="PF04438">
    <property type="entry name" value="zf-HIT"/>
    <property type="match status" value="1"/>
</dbReference>
<comment type="function">
    <text evidence="8">Required for box C/D snoRNAs accumulation involved in snoRNA processing, snoRNA transport to the nucleolus and ribosome biogenesis.</text>
</comment>
<dbReference type="EMBL" id="APCN01008106">
    <property type="status" value="NOT_ANNOTATED_CDS"/>
    <property type="molecule type" value="Genomic_DNA"/>
</dbReference>
<organism evidence="16 17">
    <name type="scientific">Anopheles arabiensis</name>
    <name type="common">Mosquito</name>
    <dbReference type="NCBI Taxonomy" id="7173"/>
    <lineage>
        <taxon>Eukaryota</taxon>
        <taxon>Metazoa</taxon>
        <taxon>Ecdysozoa</taxon>
        <taxon>Arthropoda</taxon>
        <taxon>Hexapoda</taxon>
        <taxon>Insecta</taxon>
        <taxon>Pterygota</taxon>
        <taxon>Neoptera</taxon>
        <taxon>Endopterygota</taxon>
        <taxon>Diptera</taxon>
        <taxon>Nematocera</taxon>
        <taxon>Culicoidea</taxon>
        <taxon>Culicidae</taxon>
        <taxon>Anophelinae</taxon>
        <taxon>Anopheles</taxon>
    </lineage>
</organism>
<keyword evidence="6" id="KW-0862">Zinc</keyword>
<evidence type="ECO:0000313" key="16">
    <source>
        <dbReference type="EnsemblMetazoa" id="AARA011417-PA"/>
    </source>
</evidence>
<dbReference type="EnsemblMetazoa" id="AARA011417-RA">
    <property type="protein sequence ID" value="AARA011417-PA"/>
    <property type="gene ID" value="AARA011417"/>
</dbReference>
<evidence type="ECO:0000256" key="13">
    <source>
        <dbReference type="PROSITE-ProRule" id="PRU00453"/>
    </source>
</evidence>
<name>A0A182ICU8_ANOAR</name>
<evidence type="ECO:0000256" key="11">
    <source>
        <dbReference type="ARBA" id="ARBA00068630"/>
    </source>
</evidence>
<keyword evidence="3" id="KW-0597">Phosphoprotein</keyword>
<protein>
    <recommendedName>
        <fullName evidence="11">Box C/D snoRNA protein 1</fullName>
    </recommendedName>
    <alternativeName>
        <fullName evidence="12">Zinc finger HIT domain-containing protein 6</fullName>
    </alternativeName>
</protein>
<dbReference type="GO" id="GO:0048254">
    <property type="term" value="P:snoRNA localization"/>
    <property type="evidence" value="ECO:0007669"/>
    <property type="project" value="TreeGrafter"/>
</dbReference>
<feature type="compositionally biased region" description="Polar residues" evidence="14">
    <location>
        <begin position="333"/>
        <end position="344"/>
    </location>
</feature>
<evidence type="ECO:0000256" key="7">
    <source>
        <dbReference type="ARBA" id="ARBA00022843"/>
    </source>
</evidence>
<dbReference type="SUPFAM" id="SSF144232">
    <property type="entry name" value="HIT/MYND zinc finger-like"/>
    <property type="match status" value="1"/>
</dbReference>
<dbReference type="InterPro" id="IPR051639">
    <property type="entry name" value="BCD1"/>
</dbReference>
<dbReference type="GO" id="GO:0008270">
    <property type="term" value="F:zinc ion binding"/>
    <property type="evidence" value="ECO:0007669"/>
    <property type="project" value="UniProtKB-UniRule"/>
</dbReference>
<evidence type="ECO:0000256" key="5">
    <source>
        <dbReference type="ARBA" id="ARBA00022771"/>
    </source>
</evidence>
<evidence type="ECO:0000256" key="8">
    <source>
        <dbReference type="ARBA" id="ARBA00049598"/>
    </source>
</evidence>
<keyword evidence="2" id="KW-0690">Ribosome biogenesis</keyword>
<evidence type="ECO:0000256" key="12">
    <source>
        <dbReference type="ARBA" id="ARBA00077531"/>
    </source>
</evidence>
<dbReference type="CDD" id="cd23023">
    <property type="entry name" value="zf-HIT_BCD1"/>
    <property type="match status" value="1"/>
</dbReference>
<dbReference type="FunFam" id="3.30.60.190:FF:000001">
    <property type="entry name" value="box C/D snoRNA protein 1"/>
    <property type="match status" value="1"/>
</dbReference>
<feature type="domain" description="HIT-type" evidence="15">
    <location>
        <begin position="24"/>
        <end position="58"/>
    </location>
</feature>
<evidence type="ECO:0000313" key="17">
    <source>
        <dbReference type="Proteomes" id="UP000075840"/>
    </source>
</evidence>
<evidence type="ECO:0000256" key="6">
    <source>
        <dbReference type="ARBA" id="ARBA00022833"/>
    </source>
</evidence>
<dbReference type="Gene3D" id="3.30.60.190">
    <property type="match status" value="1"/>
</dbReference>
<accession>A0A182ICU8</accession>
<keyword evidence="5 13" id="KW-0863">Zinc-finger</keyword>
<evidence type="ECO:0000256" key="14">
    <source>
        <dbReference type="SAM" id="MobiDB-lite"/>
    </source>
</evidence>
<dbReference type="PANTHER" id="PTHR13483">
    <property type="entry name" value="BOX C_D SNORNA PROTEIN 1-RELATED"/>
    <property type="match status" value="1"/>
</dbReference>
<comment type="subunit">
    <text evidence="10">Interacts with FBL, SNU13, NOP58, NUFIP1, RUVBL1, RUVBL2 and TAF9. Interacts (via HIT-type zinc finger) with the RUVBL1/RUVBL2 complex in the presence of ADP.</text>
</comment>
<comment type="similarity">
    <text evidence="9">Belongs to the BCD1 family.</text>
</comment>
<dbReference type="Pfam" id="PF25790">
    <property type="entry name" value="BCD1"/>
    <property type="match status" value="1"/>
</dbReference>
<keyword evidence="1" id="KW-1017">Isopeptide bond</keyword>
<keyword evidence="7" id="KW-0832">Ubl conjugation</keyword>
<dbReference type="GO" id="GO:0005634">
    <property type="term" value="C:nucleus"/>
    <property type="evidence" value="ECO:0007669"/>
    <property type="project" value="TreeGrafter"/>
</dbReference>